<sequence>MVWVEEQCNNKQGKKSSRNSNPSKRQKPVSVENPDSAPPPLVLGHDKLTMWKENSYFDLNTQTGLKGVINIDECKEMYDVVGKILFLRGQGAQSPGRKAYNSAELAKPGLEYVRKRNMMLKEWVYDQTNDLFNFDNIDLVKQPLGVTASDDSAQRARDVLHSLNNPKPEIYAAQIILASVVVIGSETDSKPKPMELNEDTNLSESVKMAINCAKYYQKLKPGNTHLEFDDGACTENSFKCLDFLITRCYGAAAGGASICCALRHFGQSSHTPKSDKNFKDVTEKLKAALEPETLAPILHFLAGGVQSLISYPQDFSRDITKTKLMHFMILLNQLIINKPITETVWQRTQDLINNFLTQALFPEGINKDICKKGLPTAVNVWAQREILRWNLAHAIKLDFDDFCVNHQAEHPDKSSPFHLPSNLRLLLDCRLTP</sequence>
<dbReference type="GeneID" id="18935721"/>
<dbReference type="RefSeq" id="XP_007405047.1">
    <property type="nucleotide sequence ID" value="XM_007404985.1"/>
</dbReference>
<dbReference type="InParanoid" id="F4R811"/>
<reference evidence="3" key="1">
    <citation type="journal article" date="2011" name="Proc. Natl. Acad. Sci. U.S.A.">
        <title>Obligate biotrophy features unraveled by the genomic analysis of rust fungi.</title>
        <authorList>
            <person name="Duplessis S."/>
            <person name="Cuomo C.A."/>
            <person name="Lin Y.-C."/>
            <person name="Aerts A."/>
            <person name="Tisserant E."/>
            <person name="Veneault-Fourrey C."/>
            <person name="Joly D.L."/>
            <person name="Hacquard S."/>
            <person name="Amselem J."/>
            <person name="Cantarel B.L."/>
            <person name="Chiu R."/>
            <person name="Coutinho P.M."/>
            <person name="Feau N."/>
            <person name="Field M."/>
            <person name="Frey P."/>
            <person name="Gelhaye E."/>
            <person name="Goldberg J."/>
            <person name="Grabherr M.G."/>
            <person name="Kodira C.D."/>
            <person name="Kohler A."/>
            <person name="Kuees U."/>
            <person name="Lindquist E.A."/>
            <person name="Lucas S.M."/>
            <person name="Mago R."/>
            <person name="Mauceli E."/>
            <person name="Morin E."/>
            <person name="Murat C."/>
            <person name="Pangilinan J.L."/>
            <person name="Park R."/>
            <person name="Pearson M."/>
            <person name="Quesneville H."/>
            <person name="Rouhier N."/>
            <person name="Sakthikumar S."/>
            <person name="Salamov A.A."/>
            <person name="Schmutz J."/>
            <person name="Selles B."/>
            <person name="Shapiro H."/>
            <person name="Tanguay P."/>
            <person name="Tuskan G.A."/>
            <person name="Henrissat B."/>
            <person name="Van de Peer Y."/>
            <person name="Rouze P."/>
            <person name="Ellis J.G."/>
            <person name="Dodds P.N."/>
            <person name="Schein J.E."/>
            <person name="Zhong S."/>
            <person name="Hamelin R.C."/>
            <person name="Grigoriev I.V."/>
            <person name="Szabo L.J."/>
            <person name="Martin F."/>
        </authorList>
    </citation>
    <scope>NUCLEOTIDE SEQUENCE [LARGE SCALE GENOMIC DNA]</scope>
    <source>
        <strain evidence="3">98AG31 / pathotype 3-4-7</strain>
    </source>
</reference>
<proteinExistence type="predicted"/>
<dbReference type="KEGG" id="mlr:MELLADRAFT_90916"/>
<dbReference type="VEuPathDB" id="FungiDB:MELLADRAFT_90916"/>
<protein>
    <submittedName>
        <fullName evidence="2">Uncharacterized protein</fullName>
    </submittedName>
</protein>
<accession>F4R811</accession>
<feature type="region of interest" description="Disordered" evidence="1">
    <location>
        <begin position="1"/>
        <end position="41"/>
    </location>
</feature>
<evidence type="ECO:0000313" key="3">
    <source>
        <dbReference type="Proteomes" id="UP000001072"/>
    </source>
</evidence>
<dbReference type="AlphaFoldDB" id="F4R811"/>
<organism evidence="3">
    <name type="scientific">Melampsora larici-populina (strain 98AG31 / pathotype 3-4-7)</name>
    <name type="common">Poplar leaf rust fungus</name>
    <dbReference type="NCBI Taxonomy" id="747676"/>
    <lineage>
        <taxon>Eukaryota</taxon>
        <taxon>Fungi</taxon>
        <taxon>Dikarya</taxon>
        <taxon>Basidiomycota</taxon>
        <taxon>Pucciniomycotina</taxon>
        <taxon>Pucciniomycetes</taxon>
        <taxon>Pucciniales</taxon>
        <taxon>Melampsoraceae</taxon>
        <taxon>Melampsora</taxon>
    </lineage>
</organism>
<evidence type="ECO:0000256" key="1">
    <source>
        <dbReference type="SAM" id="MobiDB-lite"/>
    </source>
</evidence>
<gene>
    <name evidence="2" type="ORF">MELLADRAFT_90916</name>
</gene>
<dbReference type="Proteomes" id="UP000001072">
    <property type="component" value="Unassembled WGS sequence"/>
</dbReference>
<dbReference type="HOGENOM" id="CLU_633229_0_0_1"/>
<name>F4R811_MELLP</name>
<keyword evidence="3" id="KW-1185">Reference proteome</keyword>
<evidence type="ECO:0000313" key="2">
    <source>
        <dbReference type="EMBL" id="EGG11412.1"/>
    </source>
</evidence>
<dbReference type="EMBL" id="GL883092">
    <property type="protein sequence ID" value="EGG11412.1"/>
    <property type="molecule type" value="Genomic_DNA"/>
</dbReference>